<comment type="caution">
    <text evidence="3">The sequence shown here is derived from an EMBL/GenBank/DDBJ whole genome shotgun (WGS) entry which is preliminary data.</text>
</comment>
<sequence length="340" mass="35898">MGNSMRMKCLAALLAAGLMTFTGCASDDDSPLAPAGPVGPAVLVVYGSNRPPTDPLGQDLFVKDLSSSEPAWRVPNVNTISVDGPCGLSADGRLLAFFTFRFFTGSIGTIGLYDVETGSIRLPVQVSSLFNAQNPALSGDGHYLAVQEQVGGPFEQQIVLEDLTADTLVILPSINEDLVANFDPSLNGDGSLIAFGSNGSRSIGNFDILLYSVPGDTFVALPGLNSTLNDLAPSLSEDGRYLVFQSGRLGGSGIIDIYLYDRVTSSLVPLPGLNTVLSEITPAISPDGRYIAFTTESEGGDDIGFYDVVEQKRLTVEGVNDPLWAEAQATLSRRPARIAK</sequence>
<feature type="chain" id="PRO_5033025363" evidence="2">
    <location>
        <begin position="26"/>
        <end position="340"/>
    </location>
</feature>
<evidence type="ECO:0000313" key="3">
    <source>
        <dbReference type="EMBL" id="NOT34880.1"/>
    </source>
</evidence>
<comment type="similarity">
    <text evidence="1">Belongs to the TolB family.</text>
</comment>
<dbReference type="Proteomes" id="UP000580839">
    <property type="component" value="Unassembled WGS sequence"/>
</dbReference>
<dbReference type="EMBL" id="JABFRW010000152">
    <property type="protein sequence ID" value="NOT34880.1"/>
    <property type="molecule type" value="Genomic_DNA"/>
</dbReference>
<proteinExistence type="inferred from homology"/>
<dbReference type="Pfam" id="PF07676">
    <property type="entry name" value="PD40"/>
    <property type="match status" value="2"/>
</dbReference>
<name>A0A849SU15_UNCEI</name>
<organism evidence="3 4">
    <name type="scientific">Eiseniibacteriota bacterium</name>
    <dbReference type="NCBI Taxonomy" id="2212470"/>
    <lineage>
        <taxon>Bacteria</taxon>
        <taxon>Candidatus Eiseniibacteriota</taxon>
    </lineage>
</organism>
<dbReference type="PANTHER" id="PTHR36842">
    <property type="entry name" value="PROTEIN TOLB HOMOLOG"/>
    <property type="match status" value="1"/>
</dbReference>
<evidence type="ECO:0000313" key="4">
    <source>
        <dbReference type="Proteomes" id="UP000580839"/>
    </source>
</evidence>
<keyword evidence="2" id="KW-0732">Signal</keyword>
<dbReference type="PROSITE" id="PS51257">
    <property type="entry name" value="PROKAR_LIPOPROTEIN"/>
    <property type="match status" value="1"/>
</dbReference>
<feature type="signal peptide" evidence="2">
    <location>
        <begin position="1"/>
        <end position="25"/>
    </location>
</feature>
<reference evidence="3 4" key="1">
    <citation type="submission" date="2020-04" db="EMBL/GenBank/DDBJ databases">
        <title>Metagenomic profiling of ammonia- and methane-oxidizing microorganisms in a Dutch drinking water treatment plant.</title>
        <authorList>
            <person name="Poghosyan L."/>
            <person name="Leucker S."/>
        </authorList>
    </citation>
    <scope>NUCLEOTIDE SEQUENCE [LARGE SCALE GENOMIC DNA]</scope>
    <source>
        <strain evidence="3">S-RSF-IL-03</strain>
    </source>
</reference>
<evidence type="ECO:0000256" key="2">
    <source>
        <dbReference type="SAM" id="SignalP"/>
    </source>
</evidence>
<dbReference type="InterPro" id="IPR011042">
    <property type="entry name" value="6-blade_b-propeller_TolB-like"/>
</dbReference>
<accession>A0A849SU15</accession>
<dbReference type="SUPFAM" id="SSF82171">
    <property type="entry name" value="DPP6 N-terminal domain-like"/>
    <property type="match status" value="1"/>
</dbReference>
<protein>
    <submittedName>
        <fullName evidence="3">Uncharacterized protein</fullName>
    </submittedName>
</protein>
<dbReference type="Gene3D" id="2.120.10.30">
    <property type="entry name" value="TolB, C-terminal domain"/>
    <property type="match status" value="1"/>
</dbReference>
<gene>
    <name evidence="3" type="ORF">HOP12_12015</name>
</gene>
<dbReference type="AlphaFoldDB" id="A0A849SU15"/>
<evidence type="ECO:0000256" key="1">
    <source>
        <dbReference type="ARBA" id="ARBA00009820"/>
    </source>
</evidence>
<dbReference type="InterPro" id="IPR011659">
    <property type="entry name" value="WD40"/>
</dbReference>